<organism evidence="1">
    <name type="scientific">Anguilla anguilla</name>
    <name type="common">European freshwater eel</name>
    <name type="synonym">Muraena anguilla</name>
    <dbReference type="NCBI Taxonomy" id="7936"/>
    <lineage>
        <taxon>Eukaryota</taxon>
        <taxon>Metazoa</taxon>
        <taxon>Chordata</taxon>
        <taxon>Craniata</taxon>
        <taxon>Vertebrata</taxon>
        <taxon>Euteleostomi</taxon>
        <taxon>Actinopterygii</taxon>
        <taxon>Neopterygii</taxon>
        <taxon>Teleostei</taxon>
        <taxon>Anguilliformes</taxon>
        <taxon>Anguillidae</taxon>
        <taxon>Anguilla</taxon>
    </lineage>
</organism>
<evidence type="ECO:0000313" key="1">
    <source>
        <dbReference type="EMBL" id="JAH63729.1"/>
    </source>
</evidence>
<reference evidence="1" key="2">
    <citation type="journal article" date="2015" name="Fish Shellfish Immunol.">
        <title>Early steps in the European eel (Anguilla anguilla)-Vibrio vulnificus interaction in the gills: Role of the RtxA13 toxin.</title>
        <authorList>
            <person name="Callol A."/>
            <person name="Pajuelo D."/>
            <person name="Ebbesson L."/>
            <person name="Teles M."/>
            <person name="MacKenzie S."/>
            <person name="Amaro C."/>
        </authorList>
    </citation>
    <scope>NUCLEOTIDE SEQUENCE</scope>
</reference>
<proteinExistence type="predicted"/>
<sequence>MQPTLLGQEGGKKVSSVLTSISLFKKTNVSLTLRRPIC</sequence>
<name>A0A0E9UD10_ANGAN</name>
<accession>A0A0E9UD10</accession>
<dbReference type="AlphaFoldDB" id="A0A0E9UD10"/>
<protein>
    <submittedName>
        <fullName evidence="1">Uncharacterized protein</fullName>
    </submittedName>
</protein>
<dbReference type="EMBL" id="GBXM01044848">
    <property type="protein sequence ID" value="JAH63729.1"/>
    <property type="molecule type" value="Transcribed_RNA"/>
</dbReference>
<reference evidence="1" key="1">
    <citation type="submission" date="2014-11" db="EMBL/GenBank/DDBJ databases">
        <authorList>
            <person name="Amaro Gonzalez C."/>
        </authorList>
    </citation>
    <scope>NUCLEOTIDE SEQUENCE</scope>
</reference>